<keyword evidence="1 10" id="KW-0444">Lipid biosynthesis</keyword>
<dbReference type="GO" id="GO:0008897">
    <property type="term" value="F:holo-[acyl-carrier-protein] synthase activity"/>
    <property type="evidence" value="ECO:0007669"/>
    <property type="project" value="UniProtKB-UniRule"/>
</dbReference>
<comment type="similarity">
    <text evidence="10">Belongs to the P-Pant transferase superfamily. AcpS family.</text>
</comment>
<comment type="function">
    <text evidence="9">Transfers the 4'-phosphopantetheine moiety from coenzyme A to the 'Ser-36' of acyl-carrier-protein.</text>
</comment>
<reference evidence="12 13" key="1">
    <citation type="submission" date="2018-04" db="EMBL/GenBank/DDBJ databases">
        <title>Thalassorhabdus spongiae gen. nov., sp. nov., isolated from a marine sponge in South-West Iceland.</title>
        <authorList>
            <person name="Knobloch S."/>
            <person name="Daussin A."/>
            <person name="Johannsson R."/>
            <person name="Marteinsson V.T."/>
        </authorList>
    </citation>
    <scope>NUCLEOTIDE SEQUENCE [LARGE SCALE GENOMIC DNA]</scope>
    <source>
        <strain evidence="12 13">Hp12</strain>
    </source>
</reference>
<keyword evidence="2 10" id="KW-0808">Transferase</keyword>
<sequence>MIVGLGSDLVVIDRIERALNRFGEKFARRILTDSEMQSWQAGGKTAAWLAKRFAAKEAALKALGTGLTQGINWHQIQTSHNAVGAPLIEFFDVAAKKLKSLGAETAWLTLTDEQNMAMAVVILEGSHK</sequence>
<evidence type="ECO:0000256" key="8">
    <source>
        <dbReference type="ARBA" id="ARBA00050875"/>
    </source>
</evidence>
<dbReference type="OrthoDB" id="517356at2"/>
<dbReference type="InterPro" id="IPR004568">
    <property type="entry name" value="Ppantetheine-prot_Trfase_dom"/>
</dbReference>
<keyword evidence="4 10" id="KW-0276">Fatty acid metabolism</keyword>
<keyword evidence="13" id="KW-1185">Reference proteome</keyword>
<comment type="cofactor">
    <cofactor evidence="10">
        <name>Mg(2+)</name>
        <dbReference type="ChEBI" id="CHEBI:18420"/>
    </cofactor>
</comment>
<evidence type="ECO:0000256" key="3">
    <source>
        <dbReference type="ARBA" id="ARBA00022723"/>
    </source>
</evidence>
<name>A0A2V1GWK3_9GAMM</name>
<dbReference type="InterPro" id="IPR037143">
    <property type="entry name" value="4-PPantetheinyl_Trfase_dom_sf"/>
</dbReference>
<dbReference type="AlphaFoldDB" id="A0A2V1GWK3"/>
<keyword evidence="5 10" id="KW-0460">Magnesium</keyword>
<evidence type="ECO:0000313" key="12">
    <source>
        <dbReference type="EMBL" id="PVZ64930.1"/>
    </source>
</evidence>
<organism evidence="12 13">
    <name type="scientific">Pelagibaculum spongiae</name>
    <dbReference type="NCBI Taxonomy" id="2080658"/>
    <lineage>
        <taxon>Bacteria</taxon>
        <taxon>Pseudomonadati</taxon>
        <taxon>Pseudomonadota</taxon>
        <taxon>Gammaproteobacteria</taxon>
        <taxon>Oceanospirillales</taxon>
        <taxon>Pelagibaculum</taxon>
    </lineage>
</organism>
<dbReference type="EMBL" id="QDDL01000011">
    <property type="protein sequence ID" value="PVZ64930.1"/>
    <property type="molecule type" value="Genomic_DNA"/>
</dbReference>
<dbReference type="NCBIfam" id="TIGR00556">
    <property type="entry name" value="pantethn_trn"/>
    <property type="match status" value="1"/>
</dbReference>
<evidence type="ECO:0000256" key="9">
    <source>
        <dbReference type="ARBA" id="ARBA00054726"/>
    </source>
</evidence>
<accession>A0A2V1GWK3</accession>
<dbReference type="EC" id="2.7.8.7" evidence="10"/>
<dbReference type="Pfam" id="PF01648">
    <property type="entry name" value="ACPS"/>
    <property type="match status" value="1"/>
</dbReference>
<dbReference type="GO" id="GO:0000287">
    <property type="term" value="F:magnesium ion binding"/>
    <property type="evidence" value="ECO:0007669"/>
    <property type="project" value="UniProtKB-UniRule"/>
</dbReference>
<comment type="function">
    <text evidence="10">Transfers the 4'-phosphopantetheine moiety from coenzyme A to a Ser of acyl-carrier-protein.</text>
</comment>
<feature type="domain" description="4'-phosphopantetheinyl transferase" evidence="11">
    <location>
        <begin position="4"/>
        <end position="101"/>
    </location>
</feature>
<dbReference type="GO" id="GO:0005737">
    <property type="term" value="C:cytoplasm"/>
    <property type="evidence" value="ECO:0007669"/>
    <property type="project" value="UniProtKB-SubCell"/>
</dbReference>
<evidence type="ECO:0000256" key="1">
    <source>
        <dbReference type="ARBA" id="ARBA00022516"/>
    </source>
</evidence>
<feature type="binding site" evidence="10">
    <location>
        <position position="8"/>
    </location>
    <ligand>
        <name>Mg(2+)</name>
        <dbReference type="ChEBI" id="CHEBI:18420"/>
    </ligand>
</feature>
<dbReference type="HAMAP" id="MF_00101">
    <property type="entry name" value="AcpS"/>
    <property type="match status" value="1"/>
</dbReference>
<dbReference type="FunFam" id="3.90.470.20:FF:000001">
    <property type="entry name" value="Holo-[acyl-carrier-protein] synthase"/>
    <property type="match status" value="1"/>
</dbReference>
<comment type="catalytic activity">
    <reaction evidence="8 10">
        <text>apo-[ACP] + CoA = holo-[ACP] + adenosine 3',5'-bisphosphate + H(+)</text>
        <dbReference type="Rhea" id="RHEA:12068"/>
        <dbReference type="Rhea" id="RHEA-COMP:9685"/>
        <dbReference type="Rhea" id="RHEA-COMP:9690"/>
        <dbReference type="ChEBI" id="CHEBI:15378"/>
        <dbReference type="ChEBI" id="CHEBI:29999"/>
        <dbReference type="ChEBI" id="CHEBI:57287"/>
        <dbReference type="ChEBI" id="CHEBI:58343"/>
        <dbReference type="ChEBI" id="CHEBI:64479"/>
        <dbReference type="EC" id="2.7.8.7"/>
    </reaction>
</comment>
<dbReference type="GO" id="GO:0006633">
    <property type="term" value="P:fatty acid biosynthetic process"/>
    <property type="evidence" value="ECO:0007669"/>
    <property type="project" value="UniProtKB-UniRule"/>
</dbReference>
<dbReference type="Proteomes" id="UP000244906">
    <property type="component" value="Unassembled WGS sequence"/>
</dbReference>
<evidence type="ECO:0000256" key="6">
    <source>
        <dbReference type="ARBA" id="ARBA00023098"/>
    </source>
</evidence>
<evidence type="ECO:0000256" key="7">
    <source>
        <dbReference type="ARBA" id="ARBA00023160"/>
    </source>
</evidence>
<dbReference type="Gene3D" id="3.90.470.20">
    <property type="entry name" value="4'-phosphopantetheinyl transferase domain"/>
    <property type="match status" value="1"/>
</dbReference>
<dbReference type="NCBIfam" id="TIGR00516">
    <property type="entry name" value="acpS"/>
    <property type="match status" value="1"/>
</dbReference>
<gene>
    <name evidence="10" type="primary">acpS</name>
    <name evidence="12" type="ORF">DC094_18885</name>
</gene>
<keyword evidence="3 10" id="KW-0479">Metal-binding</keyword>
<dbReference type="SUPFAM" id="SSF56214">
    <property type="entry name" value="4'-phosphopantetheinyl transferase"/>
    <property type="match status" value="1"/>
</dbReference>
<dbReference type="InterPro" id="IPR008278">
    <property type="entry name" value="4-PPantetheinyl_Trfase_dom"/>
</dbReference>
<evidence type="ECO:0000256" key="10">
    <source>
        <dbReference type="HAMAP-Rule" id="MF_00101"/>
    </source>
</evidence>
<keyword evidence="10" id="KW-0963">Cytoplasm</keyword>
<protein>
    <recommendedName>
        <fullName evidence="10">Holo-[acyl-carrier-protein] synthase</fullName>
        <shortName evidence="10">Holo-ACP synthase</shortName>
        <ecNumber evidence="10">2.7.8.7</ecNumber>
    </recommendedName>
    <alternativeName>
        <fullName evidence="10">4'-phosphopantetheinyl transferase AcpS</fullName>
    </alternativeName>
</protein>
<dbReference type="InterPro" id="IPR002582">
    <property type="entry name" value="ACPS"/>
</dbReference>
<evidence type="ECO:0000256" key="5">
    <source>
        <dbReference type="ARBA" id="ARBA00022842"/>
    </source>
</evidence>
<dbReference type="RefSeq" id="WP_116688685.1">
    <property type="nucleotide sequence ID" value="NZ_CAWNYD010000011.1"/>
</dbReference>
<comment type="caution">
    <text evidence="12">The sequence shown here is derived from an EMBL/GenBank/DDBJ whole genome shotgun (WGS) entry which is preliminary data.</text>
</comment>
<keyword evidence="6 10" id="KW-0443">Lipid metabolism</keyword>
<evidence type="ECO:0000256" key="4">
    <source>
        <dbReference type="ARBA" id="ARBA00022832"/>
    </source>
</evidence>
<feature type="binding site" evidence="10">
    <location>
        <position position="57"/>
    </location>
    <ligand>
        <name>Mg(2+)</name>
        <dbReference type="ChEBI" id="CHEBI:18420"/>
    </ligand>
</feature>
<evidence type="ECO:0000313" key="13">
    <source>
        <dbReference type="Proteomes" id="UP000244906"/>
    </source>
</evidence>
<comment type="subcellular location">
    <subcellularLocation>
        <location evidence="10">Cytoplasm</location>
    </subcellularLocation>
</comment>
<proteinExistence type="inferred from homology"/>
<keyword evidence="7 10" id="KW-0275">Fatty acid biosynthesis</keyword>
<evidence type="ECO:0000256" key="2">
    <source>
        <dbReference type="ARBA" id="ARBA00022679"/>
    </source>
</evidence>
<evidence type="ECO:0000259" key="11">
    <source>
        <dbReference type="Pfam" id="PF01648"/>
    </source>
</evidence>